<dbReference type="EMBL" id="BRVS01000004">
    <property type="protein sequence ID" value="GLB66614.1"/>
    <property type="molecule type" value="Genomic_DNA"/>
</dbReference>
<protein>
    <submittedName>
        <fullName evidence="1">Uncharacterized protein</fullName>
    </submittedName>
</protein>
<proteinExistence type="predicted"/>
<evidence type="ECO:0000313" key="1">
    <source>
        <dbReference type="EMBL" id="GLB66614.1"/>
    </source>
</evidence>
<comment type="caution">
    <text evidence="1">The sequence shown here is derived from an EMBL/GenBank/DDBJ whole genome shotgun (WGS) entry which is preliminary data.</text>
</comment>
<sequence length="335" mass="36246">MLVARPRFGRATVWAESPLQLLSAVEAHGAGLLGNETVIHSRSDAVGMDATLAELLSQVPDGVSFAEPGSSVPALRAPDLDRWVIGDAYSGVAQAELLRGAADKEIVIVDDGLATLKLLATLARDSAAPLVRPRAAASSVRKALGLAVWFLLRRLARQNRLLVVTALPVPLDLEQRFRAVGGQLERHRFEWLGTQPVTEEINEPTVVVGSAMAADGLIREDPYLAWVESLTEDGPVSYFPHRRETPTSLAKLDRHPLIRVNRHTIPVEMRLRGLRAGQVVRALPSTVLASLRLILGPNGVPLKGHAVPDSWWLPQASDSLRRHLSSSLDDGGSPQ</sequence>
<reference evidence="1 2" key="1">
    <citation type="journal article" date="2023" name="Int. J. Syst. Evol. Microbiol.">
        <title>Arthrobacter mangrovi sp. nov., an actinobacterium isolated from the rhizosphere of a mangrove.</title>
        <authorList>
            <person name="Hamada M."/>
            <person name="Saitou S."/>
            <person name="Enomoto N."/>
            <person name="Nanri K."/>
            <person name="Hidaka K."/>
            <person name="Miura T."/>
            <person name="Tamura T."/>
        </authorList>
    </citation>
    <scope>NUCLEOTIDE SEQUENCE [LARGE SCALE GENOMIC DNA]</scope>
    <source>
        <strain evidence="1 2">NBRC 112813</strain>
    </source>
</reference>
<dbReference type="Proteomes" id="UP001209654">
    <property type="component" value="Unassembled WGS sequence"/>
</dbReference>
<evidence type="ECO:0000313" key="2">
    <source>
        <dbReference type="Proteomes" id="UP001209654"/>
    </source>
</evidence>
<organism evidence="1 2">
    <name type="scientific">Arthrobacter mangrovi</name>
    <dbReference type="NCBI Taxonomy" id="2966350"/>
    <lineage>
        <taxon>Bacteria</taxon>
        <taxon>Bacillati</taxon>
        <taxon>Actinomycetota</taxon>
        <taxon>Actinomycetes</taxon>
        <taxon>Micrococcales</taxon>
        <taxon>Micrococcaceae</taxon>
        <taxon>Arthrobacter</taxon>
    </lineage>
</organism>
<name>A0ABQ5MRL8_9MICC</name>
<gene>
    <name evidence="1" type="ORF">AHIS1636_10530</name>
</gene>
<accession>A0ABQ5MRL8</accession>
<keyword evidence="2" id="KW-1185">Reference proteome</keyword>